<proteinExistence type="predicted"/>
<accession>A4VEL5</accession>
<dbReference type="STRING" id="312017.A4VEL5"/>
<dbReference type="GO" id="GO:0000462">
    <property type="term" value="P:maturation of SSU-rRNA from tricistronic rRNA transcript (SSU-rRNA, 5.8S rRNA, LSU-rRNA)"/>
    <property type="evidence" value="ECO:0007669"/>
    <property type="project" value="TreeGrafter"/>
</dbReference>
<dbReference type="AlphaFoldDB" id="A4VEL5"/>
<dbReference type="GO" id="GO:0032040">
    <property type="term" value="C:small-subunit processome"/>
    <property type="evidence" value="ECO:0007669"/>
    <property type="project" value="TreeGrafter"/>
</dbReference>
<protein>
    <submittedName>
        <fullName evidence="2">Sas10/Utp3/C1D family protein</fullName>
    </submittedName>
</protein>
<dbReference type="InterPro" id="IPR007146">
    <property type="entry name" value="Sas10/Utp3/C1D"/>
</dbReference>
<name>A4VEL5_TETTS</name>
<dbReference type="EMBL" id="GG662821">
    <property type="protein sequence ID" value="EDK31964.1"/>
    <property type="molecule type" value="Genomic_DNA"/>
</dbReference>
<dbReference type="Proteomes" id="UP000009168">
    <property type="component" value="Unassembled WGS sequence"/>
</dbReference>
<dbReference type="OrthoDB" id="203440at2759"/>
<dbReference type="HOGENOM" id="CLU_481942_0_0_1"/>
<feature type="region of interest" description="Disordered" evidence="1">
    <location>
        <begin position="524"/>
        <end position="566"/>
    </location>
</feature>
<dbReference type="PANTHER" id="PTHR13237">
    <property type="entry name" value="SOMETHING ABOUT SILENCING PROTEIN 10-RELATED"/>
    <property type="match status" value="1"/>
</dbReference>
<organism evidence="2 3">
    <name type="scientific">Tetrahymena thermophila (strain SB210)</name>
    <dbReference type="NCBI Taxonomy" id="312017"/>
    <lineage>
        <taxon>Eukaryota</taxon>
        <taxon>Sar</taxon>
        <taxon>Alveolata</taxon>
        <taxon>Ciliophora</taxon>
        <taxon>Intramacronucleata</taxon>
        <taxon>Oligohymenophorea</taxon>
        <taxon>Hymenostomatida</taxon>
        <taxon>Tetrahymenina</taxon>
        <taxon>Tetrahymenidae</taxon>
        <taxon>Tetrahymena</taxon>
    </lineage>
</organism>
<gene>
    <name evidence="2" type="ORF">TTHERM_00375098</name>
</gene>
<evidence type="ECO:0000313" key="2">
    <source>
        <dbReference type="EMBL" id="EDK31964.1"/>
    </source>
</evidence>
<dbReference type="RefSeq" id="XP_001470729.1">
    <property type="nucleotide sequence ID" value="XM_001470679.1"/>
</dbReference>
<evidence type="ECO:0000256" key="1">
    <source>
        <dbReference type="SAM" id="MobiDB-lite"/>
    </source>
</evidence>
<feature type="compositionally biased region" description="Acidic residues" evidence="1">
    <location>
        <begin position="344"/>
        <end position="360"/>
    </location>
</feature>
<feature type="compositionally biased region" description="Acidic residues" evidence="1">
    <location>
        <begin position="17"/>
        <end position="30"/>
    </location>
</feature>
<dbReference type="InParanoid" id="A4VEL5"/>
<feature type="region of interest" description="Disordered" evidence="1">
    <location>
        <begin position="1"/>
        <end position="150"/>
    </location>
</feature>
<feature type="compositionally biased region" description="Acidic residues" evidence="1">
    <location>
        <begin position="48"/>
        <end position="70"/>
    </location>
</feature>
<keyword evidence="3" id="KW-1185">Reference proteome</keyword>
<dbReference type="KEGG" id="tet:TTHERM_00375098"/>
<feature type="compositionally biased region" description="Acidic residues" evidence="1">
    <location>
        <begin position="109"/>
        <end position="124"/>
    </location>
</feature>
<dbReference type="PANTHER" id="PTHR13237:SF9">
    <property type="entry name" value="NEUROGUIDIN"/>
    <property type="match status" value="1"/>
</dbReference>
<feature type="compositionally biased region" description="Low complexity" evidence="1">
    <location>
        <begin position="536"/>
        <end position="557"/>
    </location>
</feature>
<dbReference type="eggNOG" id="KOG3117">
    <property type="taxonomic scope" value="Eukaryota"/>
</dbReference>
<evidence type="ECO:0000313" key="3">
    <source>
        <dbReference type="Proteomes" id="UP000009168"/>
    </source>
</evidence>
<sequence length="566" mass="65877">MAGNKQKPIKKVKQPSSEEEEEDEDIELDSDQLAQLEDSDDLVGHVEDSDEDEQDQEELEGDYDEDESLNSDEIPNLSITEDEDDNKASKKGKLKVNLNEDSNSVLGDLNDDDNDDDEEEESGDDSNLQDQDLDNIEAEYSEEDEEDEKDKELFQQNVNSSNYFEKILKISKQNLSQIENVELIQDILKKKNISKIDLEKEEIYQNDQGEFKKLIDEMSKNSKDEESKLYPITKLTRSKNLNLEQGISLLNSKNEIFSNYLICLHFYMLYKLNGISLKDSPVVKKLIYYKTLLSKLKPVEQKMEYQISKLMKFSLKTSEQGKGTKTSTSISQDPISFKPRPELIDDSQGEEDDQEQEDISENVSNLSDEEETKAKKQVIKKKPVAKYVAPKTMAVQQDKAERRLEVEKKRREAYLMRQLKANINADINEIKNDRPVVERFAETDKIAKRESEIQKYELNNFVRLQRSKQDKKRIKEFEKNKAKLDRIDDMSEQKYIRELLHHQKLAVDPEFEKKEKQNLQQTLQKYNKNKNEKQGGNKFNNGGNKFNNSGNKFNKGPKPTKKFKKN</sequence>
<dbReference type="Pfam" id="PF04000">
    <property type="entry name" value="Sas10_Utp3"/>
    <property type="match status" value="1"/>
</dbReference>
<feature type="compositionally biased region" description="Polar residues" evidence="1">
    <location>
        <begin position="318"/>
        <end position="334"/>
    </location>
</feature>
<feature type="region of interest" description="Disordered" evidence="1">
    <location>
        <begin position="318"/>
        <end position="379"/>
    </location>
</feature>
<dbReference type="OMA" id="CINIAYY"/>
<feature type="compositionally biased region" description="Acidic residues" evidence="1">
    <location>
        <begin position="131"/>
        <end position="149"/>
    </location>
</feature>
<dbReference type="GeneID" id="7838501"/>
<reference evidence="3" key="1">
    <citation type="journal article" date="2006" name="PLoS Biol.">
        <title>Macronuclear genome sequence of the ciliate Tetrahymena thermophila, a model eukaryote.</title>
        <authorList>
            <person name="Eisen J.A."/>
            <person name="Coyne R.S."/>
            <person name="Wu M."/>
            <person name="Wu D."/>
            <person name="Thiagarajan M."/>
            <person name="Wortman J.R."/>
            <person name="Badger J.H."/>
            <person name="Ren Q."/>
            <person name="Amedeo P."/>
            <person name="Jones K.M."/>
            <person name="Tallon L.J."/>
            <person name="Delcher A.L."/>
            <person name="Salzberg S.L."/>
            <person name="Silva J.C."/>
            <person name="Haas B.J."/>
            <person name="Majoros W.H."/>
            <person name="Farzad M."/>
            <person name="Carlton J.M."/>
            <person name="Smith R.K. Jr."/>
            <person name="Garg J."/>
            <person name="Pearlman R.E."/>
            <person name="Karrer K.M."/>
            <person name="Sun L."/>
            <person name="Manning G."/>
            <person name="Elde N.C."/>
            <person name="Turkewitz A.P."/>
            <person name="Asai D.J."/>
            <person name="Wilkes D.E."/>
            <person name="Wang Y."/>
            <person name="Cai H."/>
            <person name="Collins K."/>
            <person name="Stewart B.A."/>
            <person name="Lee S.R."/>
            <person name="Wilamowska K."/>
            <person name="Weinberg Z."/>
            <person name="Ruzzo W.L."/>
            <person name="Wloga D."/>
            <person name="Gaertig J."/>
            <person name="Frankel J."/>
            <person name="Tsao C.-C."/>
            <person name="Gorovsky M.A."/>
            <person name="Keeling P.J."/>
            <person name="Waller R.F."/>
            <person name="Patron N.J."/>
            <person name="Cherry J.M."/>
            <person name="Stover N.A."/>
            <person name="Krieger C.J."/>
            <person name="del Toro C."/>
            <person name="Ryder H.F."/>
            <person name="Williamson S.C."/>
            <person name="Barbeau R.A."/>
            <person name="Hamilton E.P."/>
            <person name="Orias E."/>
        </authorList>
    </citation>
    <scope>NUCLEOTIDE SEQUENCE [LARGE SCALE GENOMIC DNA]</scope>
    <source>
        <strain evidence="3">SB210</strain>
    </source>
</reference>